<dbReference type="EMBL" id="JAIWYP010000014">
    <property type="protein sequence ID" value="KAH3711672.1"/>
    <property type="molecule type" value="Genomic_DNA"/>
</dbReference>
<name>A0A9D3Z7B2_DREPO</name>
<dbReference type="AlphaFoldDB" id="A0A9D3Z7B2"/>
<dbReference type="Proteomes" id="UP000828390">
    <property type="component" value="Unassembled WGS sequence"/>
</dbReference>
<proteinExistence type="predicted"/>
<organism evidence="1 2">
    <name type="scientific">Dreissena polymorpha</name>
    <name type="common">Zebra mussel</name>
    <name type="synonym">Mytilus polymorpha</name>
    <dbReference type="NCBI Taxonomy" id="45954"/>
    <lineage>
        <taxon>Eukaryota</taxon>
        <taxon>Metazoa</taxon>
        <taxon>Spiralia</taxon>
        <taxon>Lophotrochozoa</taxon>
        <taxon>Mollusca</taxon>
        <taxon>Bivalvia</taxon>
        <taxon>Autobranchia</taxon>
        <taxon>Heteroconchia</taxon>
        <taxon>Euheterodonta</taxon>
        <taxon>Imparidentia</taxon>
        <taxon>Neoheterodontei</taxon>
        <taxon>Myida</taxon>
        <taxon>Dreissenoidea</taxon>
        <taxon>Dreissenidae</taxon>
        <taxon>Dreissena</taxon>
    </lineage>
</organism>
<gene>
    <name evidence="1" type="ORF">DPMN_071344</name>
</gene>
<evidence type="ECO:0000313" key="2">
    <source>
        <dbReference type="Proteomes" id="UP000828390"/>
    </source>
</evidence>
<evidence type="ECO:0000313" key="1">
    <source>
        <dbReference type="EMBL" id="KAH3711672.1"/>
    </source>
</evidence>
<reference evidence="1" key="2">
    <citation type="submission" date="2020-11" db="EMBL/GenBank/DDBJ databases">
        <authorList>
            <person name="McCartney M.A."/>
            <person name="Auch B."/>
            <person name="Kono T."/>
            <person name="Mallez S."/>
            <person name="Becker A."/>
            <person name="Gohl D.M."/>
            <person name="Silverstein K.A.T."/>
            <person name="Koren S."/>
            <person name="Bechman K.B."/>
            <person name="Herman A."/>
            <person name="Abrahante J.E."/>
            <person name="Garbe J."/>
        </authorList>
    </citation>
    <scope>NUCLEOTIDE SEQUENCE</scope>
    <source>
        <strain evidence="1">Duluth1</strain>
        <tissue evidence="1">Whole animal</tissue>
    </source>
</reference>
<reference evidence="1" key="1">
    <citation type="journal article" date="2019" name="bioRxiv">
        <title>The Genome of the Zebra Mussel, Dreissena polymorpha: A Resource for Invasive Species Research.</title>
        <authorList>
            <person name="McCartney M.A."/>
            <person name="Auch B."/>
            <person name="Kono T."/>
            <person name="Mallez S."/>
            <person name="Zhang Y."/>
            <person name="Obille A."/>
            <person name="Becker A."/>
            <person name="Abrahante J.E."/>
            <person name="Garbe J."/>
            <person name="Badalamenti J.P."/>
            <person name="Herman A."/>
            <person name="Mangelson H."/>
            <person name="Liachko I."/>
            <person name="Sullivan S."/>
            <person name="Sone E.D."/>
            <person name="Koren S."/>
            <person name="Silverstein K.A.T."/>
            <person name="Beckman K.B."/>
            <person name="Gohl D.M."/>
        </authorList>
    </citation>
    <scope>NUCLEOTIDE SEQUENCE</scope>
    <source>
        <strain evidence="1">Duluth1</strain>
        <tissue evidence="1">Whole animal</tissue>
    </source>
</reference>
<accession>A0A9D3Z7B2</accession>
<sequence>MLKKKAADTFGILRTTLIDKLSGKSSLGSSPGIAAVLTQAEEQVLIDYCKKCARIGYPLKRHQLL</sequence>
<protein>
    <submittedName>
        <fullName evidence="1">Uncharacterized protein</fullName>
    </submittedName>
</protein>
<keyword evidence="2" id="KW-1185">Reference proteome</keyword>
<comment type="caution">
    <text evidence="1">The sequence shown here is derived from an EMBL/GenBank/DDBJ whole genome shotgun (WGS) entry which is preliminary data.</text>
</comment>